<dbReference type="Pfam" id="PF08373">
    <property type="entry name" value="RAP"/>
    <property type="match status" value="1"/>
</dbReference>
<dbReference type="InterPro" id="IPR010622">
    <property type="entry name" value="FAST_Leu-rich"/>
</dbReference>
<keyword evidence="5" id="KW-1185">Reference proteome</keyword>
<dbReference type="PROSITE" id="PS51286">
    <property type="entry name" value="RAP"/>
    <property type="match status" value="1"/>
</dbReference>
<dbReference type="Pfam" id="PF06743">
    <property type="entry name" value="FAST_1"/>
    <property type="match status" value="1"/>
</dbReference>
<dbReference type="SMART" id="SM00952">
    <property type="entry name" value="RAP"/>
    <property type="match status" value="1"/>
</dbReference>
<name>A0A8T2KCG5_9PIPI</name>
<comment type="caution">
    <text evidence="4">The sequence shown here is derived from an EMBL/GenBank/DDBJ whole genome shotgun (WGS) entry which is preliminary data.</text>
</comment>
<dbReference type="GO" id="GO:0000963">
    <property type="term" value="P:mitochondrial RNA processing"/>
    <property type="evidence" value="ECO:0007669"/>
    <property type="project" value="TreeGrafter"/>
</dbReference>
<dbReference type="OrthoDB" id="10064757at2759"/>
<protein>
    <recommendedName>
        <fullName evidence="3">RAP domain-containing protein</fullName>
    </recommendedName>
</protein>
<evidence type="ECO:0000259" key="3">
    <source>
        <dbReference type="PROSITE" id="PS51286"/>
    </source>
</evidence>
<comment type="subcellular location">
    <subcellularLocation>
        <location evidence="1">Mitochondrion</location>
    </subcellularLocation>
</comment>
<dbReference type="GO" id="GO:0035770">
    <property type="term" value="C:ribonucleoprotein granule"/>
    <property type="evidence" value="ECO:0007669"/>
    <property type="project" value="TreeGrafter"/>
</dbReference>
<dbReference type="GO" id="GO:0044528">
    <property type="term" value="P:regulation of mitochondrial mRNA stability"/>
    <property type="evidence" value="ECO:0007669"/>
    <property type="project" value="InterPro"/>
</dbReference>
<sequence length="833" mass="95491">MATVICRRLRGGVYRATKFSSTAKLMRKDIPNSYGNSYTFVNRDKGVSFNSINNINQSTLEYQVLYNPSAYGGLCKSKNKVTEDYNDNILKSDYTNPNAKQIQNKYSVTCSRSLSSARNNILDLAFHSQHTTQPKPVNQKNVDLKNESELKCDENYIEAYSTKEDPRVFQQFRPEYQSLCYSNSAQFIDTSIEEGQKLLQKVAVLKNALTPELITAYFDKLSHLPSHQIDSIKSSTKFAMLCRYSVENIQKYTNAELISILKAFVRLGIPSAHSMLNVYETEFCRRVWYMSSNELLLVADMWRYLGRGVPRYLDILCSFMQLRWKDLNLPQLVHLIYVIGEGRKGPHELMQKLESMVLRYLDSLNLEEIGTVCLGFFKSHNGFSEHLMRKIGDRVAKNMEDISNYALVNVLKMFRFTRVDHVTFLKRLGEVVPLRIPSMGTQGIMHIALSCAALHYLNEDIMNAVAAAIPERVAHCRSKDLAKFLWSFGALNYQPPNAEQFYSAITGQIRTKLGEFEKFPEHFLTCLLGLVFAERFPLDLIELALSEKYVTLATKDSLFELKKDLFTLAGSVEIECPDYAGNYLSADLRQEVTEMLQTFASQDICVKPEVLEAATLMESVLGGPQYVKNHMILPHTRSNDLEVHLDINEKPIPINQDAVNLNAVVSELKPIGIQITEDLIGQILDTNRKNVLDVEKPSKNDWCVNQKEVNLSVPQKYSRRHFPEFSSSVPITDNLISMLIMSKPSPERPTRIPKPHTDILRLAIQVSNRNHYCYSSRHLLGLHNLKRRQLRHLGYIVVELPYWEWFPLLKRTRSEKLAYLHQKIFNSVDSLRG</sequence>
<dbReference type="InterPro" id="IPR050870">
    <property type="entry name" value="FAST_kinase"/>
</dbReference>
<accession>A0A8T2KCG5</accession>
<dbReference type="PANTHER" id="PTHR21228">
    <property type="entry name" value="FAST LEU-RICH DOMAIN-CONTAINING"/>
    <property type="match status" value="1"/>
</dbReference>
<evidence type="ECO:0000313" key="5">
    <source>
        <dbReference type="Proteomes" id="UP000812440"/>
    </source>
</evidence>
<organism evidence="4 5">
    <name type="scientific">Hymenochirus boettgeri</name>
    <name type="common">Congo dwarf clawed frog</name>
    <dbReference type="NCBI Taxonomy" id="247094"/>
    <lineage>
        <taxon>Eukaryota</taxon>
        <taxon>Metazoa</taxon>
        <taxon>Chordata</taxon>
        <taxon>Craniata</taxon>
        <taxon>Vertebrata</taxon>
        <taxon>Euteleostomi</taxon>
        <taxon>Amphibia</taxon>
        <taxon>Batrachia</taxon>
        <taxon>Anura</taxon>
        <taxon>Pipoidea</taxon>
        <taxon>Pipidae</taxon>
        <taxon>Pipinae</taxon>
        <taxon>Hymenochirus</taxon>
    </lineage>
</organism>
<feature type="domain" description="RAP" evidence="3">
    <location>
        <begin position="762"/>
        <end position="822"/>
    </location>
</feature>
<keyword evidence="2" id="KW-0496">Mitochondrion</keyword>
<dbReference type="Pfam" id="PF08368">
    <property type="entry name" value="FAST_2"/>
    <property type="match status" value="1"/>
</dbReference>
<dbReference type="GO" id="GO:0003723">
    <property type="term" value="F:RNA binding"/>
    <property type="evidence" value="ECO:0007669"/>
    <property type="project" value="TreeGrafter"/>
</dbReference>
<dbReference type="InterPro" id="IPR013584">
    <property type="entry name" value="RAP"/>
</dbReference>
<evidence type="ECO:0000313" key="4">
    <source>
        <dbReference type="EMBL" id="KAG8453290.1"/>
    </source>
</evidence>
<evidence type="ECO:0000256" key="1">
    <source>
        <dbReference type="ARBA" id="ARBA00004173"/>
    </source>
</evidence>
<evidence type="ECO:0000256" key="2">
    <source>
        <dbReference type="ARBA" id="ARBA00023128"/>
    </source>
</evidence>
<dbReference type="InterPro" id="IPR013579">
    <property type="entry name" value="FAST_2"/>
</dbReference>
<dbReference type="Proteomes" id="UP000812440">
    <property type="component" value="Chromosome 1"/>
</dbReference>
<dbReference type="EMBL" id="JAACNH010000001">
    <property type="protein sequence ID" value="KAG8453290.1"/>
    <property type="molecule type" value="Genomic_DNA"/>
</dbReference>
<reference evidence="4" key="1">
    <citation type="thesis" date="2020" institute="ProQuest LLC" country="789 East Eisenhower Parkway, Ann Arbor, MI, USA">
        <title>Comparative Genomics and Chromosome Evolution.</title>
        <authorList>
            <person name="Mudd A.B."/>
        </authorList>
    </citation>
    <scope>NUCLEOTIDE SEQUENCE</scope>
    <source>
        <strain evidence="4">Female2</strain>
        <tissue evidence="4">Blood</tissue>
    </source>
</reference>
<proteinExistence type="predicted"/>
<dbReference type="AlphaFoldDB" id="A0A8T2KCG5"/>
<dbReference type="PANTHER" id="PTHR21228:SF70">
    <property type="entry name" value="FAST KINASE DOMAIN-CONTAINING PROTEIN 5, MITOCHONDRIAL"/>
    <property type="match status" value="1"/>
</dbReference>
<dbReference type="GO" id="GO:0005759">
    <property type="term" value="C:mitochondrial matrix"/>
    <property type="evidence" value="ECO:0007669"/>
    <property type="project" value="TreeGrafter"/>
</dbReference>
<gene>
    <name evidence="4" type="ORF">GDO86_000069</name>
</gene>